<evidence type="ECO:0000313" key="1">
    <source>
        <dbReference type="EMBL" id="GLS13586.1"/>
    </source>
</evidence>
<dbReference type="EMBL" id="BSPB01000005">
    <property type="protein sequence ID" value="GLS13586.1"/>
    <property type="molecule type" value="Genomic_DNA"/>
</dbReference>
<dbReference type="Pfam" id="PF05926">
    <property type="entry name" value="Phage_GPL"/>
    <property type="match status" value="1"/>
</dbReference>
<gene>
    <name evidence="1" type="ORF">GCM10007935_10160</name>
</gene>
<evidence type="ECO:0000313" key="2">
    <source>
        <dbReference type="Proteomes" id="UP001156903"/>
    </source>
</evidence>
<proteinExistence type="predicted"/>
<accession>A0ABQ6BZQ7</accession>
<dbReference type="Proteomes" id="UP001156903">
    <property type="component" value="Unassembled WGS sequence"/>
</dbReference>
<dbReference type="RefSeq" id="WP_284306933.1">
    <property type="nucleotide sequence ID" value="NZ_BSPB01000005.1"/>
</dbReference>
<keyword evidence="2" id="KW-1185">Reference proteome</keyword>
<protein>
    <recommendedName>
        <fullName evidence="3">Head completion/stabilization protein</fullName>
    </recommendedName>
</protein>
<comment type="caution">
    <text evidence="1">The sequence shown here is derived from an EMBL/GenBank/DDBJ whole genome shotgun (WGS) entry which is preliminary data.</text>
</comment>
<evidence type="ECO:0008006" key="3">
    <source>
        <dbReference type="Google" id="ProtNLM"/>
    </source>
</evidence>
<reference evidence="2" key="1">
    <citation type="journal article" date="2019" name="Int. J. Syst. Evol. Microbiol.">
        <title>The Global Catalogue of Microorganisms (GCM) 10K type strain sequencing project: providing services to taxonomists for standard genome sequencing and annotation.</title>
        <authorList>
            <consortium name="The Broad Institute Genomics Platform"/>
            <consortium name="The Broad Institute Genome Sequencing Center for Infectious Disease"/>
            <person name="Wu L."/>
            <person name="Ma J."/>
        </authorList>
    </citation>
    <scope>NUCLEOTIDE SEQUENCE [LARGE SCALE GENOMIC DNA]</scope>
    <source>
        <strain evidence="2">NBRC 109341</strain>
    </source>
</reference>
<sequence>MSFIASGGPAAPPESDTLPNSPWWPAVSFAAWRAASRIDRTAQDPQALAALGEGIARVNAQLNGWFGIATALARTQPPYIEASTLADLPDPPHQAPGWRVARYLRAVHCYADSLLAESLRDFDSTAEGHQRADAMEGRIDAYRREAQYAIADIIDMPRRRVELL</sequence>
<organism evidence="1 2">
    <name type="scientific">Hydrogenophaga electricum</name>
    <dbReference type="NCBI Taxonomy" id="1230953"/>
    <lineage>
        <taxon>Bacteria</taxon>
        <taxon>Pseudomonadati</taxon>
        <taxon>Pseudomonadota</taxon>
        <taxon>Betaproteobacteria</taxon>
        <taxon>Burkholderiales</taxon>
        <taxon>Comamonadaceae</taxon>
        <taxon>Hydrogenophaga</taxon>
    </lineage>
</organism>
<name>A0ABQ6BZQ7_9BURK</name>
<dbReference type="InterPro" id="IPR009225">
    <property type="entry name" value="Phage_head_completion_GpL"/>
</dbReference>